<organism evidence="2 3">
    <name type="scientific">Sphingomicrobium clamense</name>
    <dbReference type="NCBI Taxonomy" id="2851013"/>
    <lineage>
        <taxon>Bacteria</taxon>
        <taxon>Pseudomonadati</taxon>
        <taxon>Pseudomonadota</taxon>
        <taxon>Alphaproteobacteria</taxon>
        <taxon>Sphingomonadales</taxon>
        <taxon>Sphingomonadaceae</taxon>
        <taxon>Sphingomicrobium</taxon>
    </lineage>
</organism>
<keyword evidence="2" id="KW-0646">Protease inhibitor</keyword>
<protein>
    <submittedName>
        <fullName evidence="2">Serine protease inhibitor</fullName>
    </submittedName>
</protein>
<keyword evidence="3" id="KW-1185">Reference proteome</keyword>
<keyword evidence="1" id="KW-0732">Signal</keyword>
<feature type="chain" id="PRO_5046308122" evidence="1">
    <location>
        <begin position="21"/>
        <end position="113"/>
    </location>
</feature>
<proteinExistence type="predicted"/>
<name>A0ABS6V5Z3_9SPHN</name>
<gene>
    <name evidence="2" type="ORF">KTQ36_06740</name>
</gene>
<dbReference type="GO" id="GO:0004867">
    <property type="term" value="F:serine-type endopeptidase inhibitor activity"/>
    <property type="evidence" value="ECO:0007669"/>
    <property type="project" value="UniProtKB-KW"/>
</dbReference>
<reference evidence="2 3" key="1">
    <citation type="submission" date="2021-07" db="EMBL/GenBank/DDBJ databases">
        <title>The draft genome sequence of Sphingomicrobium sp. B8.</title>
        <authorList>
            <person name="Mu L."/>
        </authorList>
    </citation>
    <scope>NUCLEOTIDE SEQUENCE [LARGE SCALE GENOMIC DNA]</scope>
    <source>
        <strain evidence="2 3">B8</strain>
    </source>
</reference>
<dbReference type="EMBL" id="JAHVAH010000001">
    <property type="protein sequence ID" value="MBW0144992.1"/>
    <property type="molecule type" value="Genomic_DNA"/>
</dbReference>
<dbReference type="InterPro" id="IPR021719">
    <property type="entry name" value="Prot_inh_I78"/>
</dbReference>
<evidence type="ECO:0000313" key="3">
    <source>
        <dbReference type="Proteomes" id="UP000698028"/>
    </source>
</evidence>
<dbReference type="RefSeq" id="WP_218632936.1">
    <property type="nucleotide sequence ID" value="NZ_JAHVAH010000001.1"/>
</dbReference>
<evidence type="ECO:0000256" key="1">
    <source>
        <dbReference type="SAM" id="SignalP"/>
    </source>
</evidence>
<dbReference type="Proteomes" id="UP000698028">
    <property type="component" value="Unassembled WGS sequence"/>
</dbReference>
<accession>A0ABS6V5Z3</accession>
<feature type="signal peptide" evidence="1">
    <location>
        <begin position="1"/>
        <end position="20"/>
    </location>
</feature>
<evidence type="ECO:0000313" key="2">
    <source>
        <dbReference type="EMBL" id="MBW0144992.1"/>
    </source>
</evidence>
<dbReference type="Pfam" id="PF11720">
    <property type="entry name" value="Inhibitor_I78"/>
    <property type="match status" value="1"/>
</dbReference>
<keyword evidence="2" id="KW-0722">Serine protease inhibitor</keyword>
<comment type="caution">
    <text evidence="2">The sequence shown here is derived from an EMBL/GenBank/DDBJ whole genome shotgun (WGS) entry which is preliminary data.</text>
</comment>
<sequence length="113" mass="12118">MRIVMLTALPLVLTACMANVGTDGRPVYANVGKEEPRVRGGDGGVCNQDALMAADGFVGRTASTELAGEMMQLSGATKFQWVPKDSAVTMDYRPDRLRVQLDENNVITSHTCG</sequence>
<dbReference type="PROSITE" id="PS51257">
    <property type="entry name" value="PROKAR_LIPOPROTEIN"/>
    <property type="match status" value="1"/>
</dbReference>